<dbReference type="InterPro" id="IPR013103">
    <property type="entry name" value="RVT_2"/>
</dbReference>
<organism evidence="2 3">
    <name type="scientific">Austropuccinia psidii MF-1</name>
    <dbReference type="NCBI Taxonomy" id="1389203"/>
    <lineage>
        <taxon>Eukaryota</taxon>
        <taxon>Fungi</taxon>
        <taxon>Dikarya</taxon>
        <taxon>Basidiomycota</taxon>
        <taxon>Pucciniomycotina</taxon>
        <taxon>Pucciniomycetes</taxon>
        <taxon>Pucciniales</taxon>
        <taxon>Sphaerophragmiaceae</taxon>
        <taxon>Austropuccinia</taxon>
    </lineage>
</organism>
<feature type="domain" description="Reverse transcriptase Ty1/copia-type" evidence="1">
    <location>
        <begin position="2"/>
        <end position="219"/>
    </location>
</feature>
<keyword evidence="3" id="KW-1185">Reference proteome</keyword>
<comment type="caution">
    <text evidence="2">The sequence shown here is derived from an EMBL/GenBank/DDBJ whole genome shotgun (WGS) entry which is preliminary data.</text>
</comment>
<evidence type="ECO:0000313" key="3">
    <source>
        <dbReference type="Proteomes" id="UP000765509"/>
    </source>
</evidence>
<dbReference type="AlphaFoldDB" id="A0A9Q3C076"/>
<sequence length="328" mass="38590">MWCLTRKRNEFGELFCHKAWWVVFGNHKEHLLHYFDTWASVGRNEILKTILSLVVNLDFIAYQFDIETAFLHGSMDAVVYVEQVKFYKEAEKESWVWCLNKSLYGTKQAPRMWEVKLTDVLISLNLIRLVLDESLFITKNFSLMLHIHVDDGSLIGKSEKIILKFLEDLNSKLKLQFQKQPNQHFGYTLIWKKDKILINQSDLIEKRFKNTDMLLCKPVQKSCNGNFLQDIEEKSKFVKLTEYQQAVILSNRLSQNTRPDIMFTINQLSRFSTCPTFKHWTALEHLLIYLKGTSKFNLIYKKPQPSSVISELKAWEDADYASAKEDLE</sequence>
<protein>
    <recommendedName>
        <fullName evidence="1">Reverse transcriptase Ty1/copia-type domain-containing protein</fullName>
    </recommendedName>
</protein>
<proteinExistence type="predicted"/>
<dbReference type="EMBL" id="AVOT02003853">
    <property type="protein sequence ID" value="MBW0474784.1"/>
    <property type="molecule type" value="Genomic_DNA"/>
</dbReference>
<name>A0A9Q3C076_9BASI</name>
<reference evidence="2" key="1">
    <citation type="submission" date="2021-03" db="EMBL/GenBank/DDBJ databases">
        <title>Draft genome sequence of rust myrtle Austropuccinia psidii MF-1, a brazilian biotype.</title>
        <authorList>
            <person name="Quecine M.C."/>
            <person name="Pachon D.M.R."/>
            <person name="Bonatelli M.L."/>
            <person name="Correr F.H."/>
            <person name="Franceschini L.M."/>
            <person name="Leite T.F."/>
            <person name="Margarido G.R.A."/>
            <person name="Almeida C.A."/>
            <person name="Ferrarezi J.A."/>
            <person name="Labate C.A."/>
        </authorList>
    </citation>
    <scope>NUCLEOTIDE SEQUENCE</scope>
    <source>
        <strain evidence="2">MF-1</strain>
    </source>
</reference>
<gene>
    <name evidence="2" type="ORF">O181_014499</name>
</gene>
<accession>A0A9Q3C076</accession>
<dbReference type="PANTHER" id="PTHR11439">
    <property type="entry name" value="GAG-POL-RELATED RETROTRANSPOSON"/>
    <property type="match status" value="1"/>
</dbReference>
<dbReference type="PANTHER" id="PTHR11439:SF483">
    <property type="entry name" value="PEPTIDE SYNTHASE GLIP-LIKE, PUTATIVE (AFU_ORTHOLOGUE AFUA_3G12920)-RELATED"/>
    <property type="match status" value="1"/>
</dbReference>
<dbReference type="Pfam" id="PF07727">
    <property type="entry name" value="RVT_2"/>
    <property type="match status" value="1"/>
</dbReference>
<dbReference type="OrthoDB" id="2506833at2759"/>
<dbReference type="Proteomes" id="UP000765509">
    <property type="component" value="Unassembled WGS sequence"/>
</dbReference>
<evidence type="ECO:0000313" key="2">
    <source>
        <dbReference type="EMBL" id="MBW0474784.1"/>
    </source>
</evidence>
<evidence type="ECO:0000259" key="1">
    <source>
        <dbReference type="Pfam" id="PF07727"/>
    </source>
</evidence>